<comment type="caution">
    <text evidence="2">The sequence shown here is derived from an EMBL/GenBank/DDBJ whole genome shotgun (WGS) entry which is preliminary data.</text>
</comment>
<evidence type="ECO:0000313" key="3">
    <source>
        <dbReference type="Proteomes" id="UP000023152"/>
    </source>
</evidence>
<gene>
    <name evidence="2" type="ORF">RFI_37740</name>
</gene>
<feature type="compositionally biased region" description="Acidic residues" evidence="1">
    <location>
        <begin position="1"/>
        <end position="13"/>
    </location>
</feature>
<dbReference type="AlphaFoldDB" id="X6LCH0"/>
<proteinExistence type="predicted"/>
<organism evidence="2 3">
    <name type="scientific">Reticulomyxa filosa</name>
    <dbReference type="NCBI Taxonomy" id="46433"/>
    <lineage>
        <taxon>Eukaryota</taxon>
        <taxon>Sar</taxon>
        <taxon>Rhizaria</taxon>
        <taxon>Retaria</taxon>
        <taxon>Foraminifera</taxon>
        <taxon>Monothalamids</taxon>
        <taxon>Reticulomyxidae</taxon>
        <taxon>Reticulomyxa</taxon>
    </lineage>
</organism>
<feature type="non-terminal residue" evidence="2">
    <location>
        <position position="111"/>
    </location>
</feature>
<protein>
    <submittedName>
        <fullName evidence="2">Uncharacterized protein</fullName>
    </submittedName>
</protein>
<evidence type="ECO:0000256" key="1">
    <source>
        <dbReference type="SAM" id="MobiDB-lite"/>
    </source>
</evidence>
<keyword evidence="3" id="KW-1185">Reference proteome</keyword>
<name>X6LCH0_RETFI</name>
<feature type="region of interest" description="Disordered" evidence="1">
    <location>
        <begin position="1"/>
        <end position="71"/>
    </location>
</feature>
<dbReference type="EMBL" id="ASPP01043106">
    <property type="protein sequence ID" value="ETN99727.1"/>
    <property type="molecule type" value="Genomic_DNA"/>
</dbReference>
<sequence>MNIEDKEEDEEEEKKDNSNHNNNNDSDNDSGNDNDNNNSNDNDNDNDDEKQFPREGEINANEEAEPGENKLELGKVYFEKDEIDNAIKHLKSYLRAEERKERDDEFHRQNI</sequence>
<evidence type="ECO:0000313" key="2">
    <source>
        <dbReference type="EMBL" id="ETN99727.1"/>
    </source>
</evidence>
<dbReference type="Proteomes" id="UP000023152">
    <property type="component" value="Unassembled WGS sequence"/>
</dbReference>
<accession>X6LCH0</accession>
<reference evidence="2 3" key="1">
    <citation type="journal article" date="2013" name="Curr. Biol.">
        <title>The Genome of the Foraminiferan Reticulomyxa filosa.</title>
        <authorList>
            <person name="Glockner G."/>
            <person name="Hulsmann N."/>
            <person name="Schleicher M."/>
            <person name="Noegel A.A."/>
            <person name="Eichinger L."/>
            <person name="Gallinger C."/>
            <person name="Pawlowski J."/>
            <person name="Sierra R."/>
            <person name="Euteneuer U."/>
            <person name="Pillet L."/>
            <person name="Moustafa A."/>
            <person name="Platzer M."/>
            <person name="Groth M."/>
            <person name="Szafranski K."/>
            <person name="Schliwa M."/>
        </authorList>
    </citation>
    <scope>NUCLEOTIDE SEQUENCE [LARGE SCALE GENOMIC DNA]</scope>
</reference>